<sequence>MKSWARVIARERVLSTHRDADAHDVDDAPRPLNAKDRRIIAWTIALIIVGGYVIWQLLGLWTAKDAVPPS</sequence>
<accession>A0ABX1KFD0</accession>
<dbReference type="EMBL" id="JABACI010000005">
    <property type="protein sequence ID" value="NLP85768.1"/>
    <property type="molecule type" value="Genomic_DNA"/>
</dbReference>
<keyword evidence="1" id="KW-0472">Membrane</keyword>
<evidence type="ECO:0000313" key="2">
    <source>
        <dbReference type="EMBL" id="NLP85768.1"/>
    </source>
</evidence>
<evidence type="ECO:0000313" key="3">
    <source>
        <dbReference type="Proteomes" id="UP001429745"/>
    </source>
</evidence>
<keyword evidence="1" id="KW-1133">Transmembrane helix</keyword>
<dbReference type="RefSeq" id="WP_168914235.1">
    <property type="nucleotide sequence ID" value="NZ_JABACI010000005.1"/>
</dbReference>
<evidence type="ECO:0000256" key="1">
    <source>
        <dbReference type="SAM" id="Phobius"/>
    </source>
</evidence>
<keyword evidence="1" id="KW-0812">Transmembrane</keyword>
<keyword evidence="3" id="KW-1185">Reference proteome</keyword>
<feature type="transmembrane region" description="Helical" evidence="1">
    <location>
        <begin position="39"/>
        <end position="61"/>
    </location>
</feature>
<dbReference type="Proteomes" id="UP001429745">
    <property type="component" value="Unassembled WGS sequence"/>
</dbReference>
<comment type="caution">
    <text evidence="2">The sequence shown here is derived from an EMBL/GenBank/DDBJ whole genome shotgun (WGS) entry which is preliminary data.</text>
</comment>
<reference evidence="2 3" key="1">
    <citation type="submission" date="2020-04" db="EMBL/GenBank/DDBJ databases">
        <title>CFH 90308 Microbacterium sp.</title>
        <authorList>
            <person name="Nie G."/>
            <person name="Ming H."/>
            <person name="Xia T."/>
        </authorList>
    </citation>
    <scope>NUCLEOTIDE SEQUENCE [LARGE SCALE GENOMIC DNA]</scope>
    <source>
        <strain evidence="2 3">CFH 90308</strain>
    </source>
</reference>
<proteinExistence type="predicted"/>
<name>A0ABX1KFD0_9MICO</name>
<organism evidence="2 3">
    <name type="scientific">Microbacterium salsuginis</name>
    <dbReference type="NCBI Taxonomy" id="2722803"/>
    <lineage>
        <taxon>Bacteria</taxon>
        <taxon>Bacillati</taxon>
        <taxon>Actinomycetota</taxon>
        <taxon>Actinomycetes</taxon>
        <taxon>Micrococcales</taxon>
        <taxon>Microbacteriaceae</taxon>
        <taxon>Microbacterium</taxon>
    </lineage>
</organism>
<gene>
    <name evidence="2" type="ORF">HF576_18190</name>
</gene>
<protein>
    <submittedName>
        <fullName evidence="2">Uncharacterized protein</fullName>
    </submittedName>
</protein>